<dbReference type="InterPro" id="IPR006357">
    <property type="entry name" value="HAD-SF_hydro_IIA"/>
</dbReference>
<gene>
    <name evidence="1" type="ORF">ICN82_04870</name>
</gene>
<dbReference type="AlphaFoldDB" id="A0A8J6Z6U1"/>
<dbReference type="EMBL" id="JACVXA010000009">
    <property type="protein sequence ID" value="MBE3637535.1"/>
    <property type="molecule type" value="Genomic_DNA"/>
</dbReference>
<dbReference type="NCBIfam" id="TIGR01460">
    <property type="entry name" value="HAD-SF-IIA"/>
    <property type="match status" value="1"/>
</dbReference>
<accession>A0A8J6Z6U1</accession>
<sequence>MTRTISALAEIGAQYDAVLCDLWGCLHNGIAAFPEAVAALQDYRAKGGKVLLLTNSPRPKSQVILQLDQLGVPRDAWDEVATSGDAAQAAMMAGQFGTRVHHIGPERDLPFFTEMEPDIRAETRIERVTLEEAEGIVCTGLDDDAAETPEDYKGRLMLAKQAGLPLLCANPDVVVDRGEERIYCAGAIAELYTALGGKSYYFGKPHPPIYDLARRRLVALGDIPKERVLVIGDGPATDVKGGIAEEYDTLFVTGGLAAAQTGTETDPDPGKLAAYLEAEGLSPSHAIGRLR</sequence>
<dbReference type="PANTHER" id="PTHR19288">
    <property type="entry name" value="4-NITROPHENYLPHOSPHATASE-RELATED"/>
    <property type="match status" value="1"/>
</dbReference>
<dbReference type="GO" id="GO:0016791">
    <property type="term" value="F:phosphatase activity"/>
    <property type="evidence" value="ECO:0007669"/>
    <property type="project" value="TreeGrafter"/>
</dbReference>
<dbReference type="SUPFAM" id="SSF56784">
    <property type="entry name" value="HAD-like"/>
    <property type="match status" value="1"/>
</dbReference>
<dbReference type="Proteomes" id="UP000609121">
    <property type="component" value="Unassembled WGS sequence"/>
</dbReference>
<protein>
    <submittedName>
        <fullName evidence="1">TIGR01459 family HAD-type hydrolase</fullName>
    </submittedName>
</protein>
<dbReference type="RefSeq" id="WP_193180263.1">
    <property type="nucleotide sequence ID" value="NZ_JACVXA010000009.1"/>
</dbReference>
<name>A0A8J6Z6U1_9RHOB</name>
<reference evidence="1" key="1">
    <citation type="submission" date="2020-09" db="EMBL/GenBank/DDBJ databases">
        <title>A novel bacterium of genus Mangrovicoccus, isolated from South China Sea.</title>
        <authorList>
            <person name="Huang H."/>
            <person name="Mo K."/>
            <person name="Hu Y."/>
        </authorList>
    </citation>
    <scope>NUCLEOTIDE SEQUENCE</scope>
    <source>
        <strain evidence="1">HB182678</strain>
    </source>
</reference>
<dbReference type="GO" id="GO:0005737">
    <property type="term" value="C:cytoplasm"/>
    <property type="evidence" value="ECO:0007669"/>
    <property type="project" value="TreeGrafter"/>
</dbReference>
<keyword evidence="2" id="KW-1185">Reference proteome</keyword>
<dbReference type="NCBIfam" id="TIGR01459">
    <property type="entry name" value="HAD-SF-IIA-hyp4"/>
    <property type="match status" value="1"/>
</dbReference>
<dbReference type="Pfam" id="PF13344">
    <property type="entry name" value="Hydrolase_6"/>
    <property type="match status" value="1"/>
</dbReference>
<evidence type="ECO:0000313" key="1">
    <source>
        <dbReference type="EMBL" id="MBE3637535.1"/>
    </source>
</evidence>
<proteinExistence type="predicted"/>
<dbReference type="InterPro" id="IPR023214">
    <property type="entry name" value="HAD_sf"/>
</dbReference>
<evidence type="ECO:0000313" key="2">
    <source>
        <dbReference type="Proteomes" id="UP000609121"/>
    </source>
</evidence>
<dbReference type="CDD" id="cd07525">
    <property type="entry name" value="HAD_like"/>
    <property type="match status" value="1"/>
</dbReference>
<organism evidence="1 2">
    <name type="scientific">Mangrovicoccus algicola</name>
    <dbReference type="NCBI Taxonomy" id="2771008"/>
    <lineage>
        <taxon>Bacteria</taxon>
        <taxon>Pseudomonadati</taxon>
        <taxon>Pseudomonadota</taxon>
        <taxon>Alphaproteobacteria</taxon>
        <taxon>Rhodobacterales</taxon>
        <taxon>Paracoccaceae</taxon>
        <taxon>Mangrovicoccus</taxon>
    </lineage>
</organism>
<dbReference type="PANTHER" id="PTHR19288:SF90">
    <property type="entry name" value="OS08G0542600 PROTEIN"/>
    <property type="match status" value="1"/>
</dbReference>
<keyword evidence="1" id="KW-0378">Hydrolase</keyword>
<dbReference type="Pfam" id="PF13242">
    <property type="entry name" value="Hydrolase_like"/>
    <property type="match status" value="1"/>
</dbReference>
<dbReference type="Gene3D" id="3.40.50.1000">
    <property type="entry name" value="HAD superfamily/HAD-like"/>
    <property type="match status" value="2"/>
</dbReference>
<dbReference type="InterPro" id="IPR006356">
    <property type="entry name" value="HAD-SF_hydro_IIA_hyp3"/>
</dbReference>
<comment type="caution">
    <text evidence="1">The sequence shown here is derived from an EMBL/GenBank/DDBJ whole genome shotgun (WGS) entry which is preliminary data.</text>
</comment>
<dbReference type="InterPro" id="IPR036412">
    <property type="entry name" value="HAD-like_sf"/>
</dbReference>